<dbReference type="InterPro" id="IPR003797">
    <property type="entry name" value="DegV"/>
</dbReference>
<dbReference type="OrthoDB" id="9780660at2"/>
<dbReference type="EMBL" id="CP039381">
    <property type="protein sequence ID" value="QCT07894.1"/>
    <property type="molecule type" value="Genomic_DNA"/>
</dbReference>
<dbReference type="Pfam" id="PF02645">
    <property type="entry name" value="DegV"/>
    <property type="match status" value="1"/>
</dbReference>
<dbReference type="Gene3D" id="3.30.1180.10">
    <property type="match status" value="1"/>
</dbReference>
<dbReference type="RefSeq" id="WP_138157868.1">
    <property type="nucleotide sequence ID" value="NZ_CP039381.1"/>
</dbReference>
<keyword evidence="4" id="KW-1185">Reference proteome</keyword>
<dbReference type="PROSITE" id="PS51482">
    <property type="entry name" value="DEGV"/>
    <property type="match status" value="1"/>
</dbReference>
<evidence type="ECO:0000313" key="3">
    <source>
        <dbReference type="EMBL" id="QCT07894.1"/>
    </source>
</evidence>
<dbReference type="NCBIfam" id="TIGR00762">
    <property type="entry name" value="DegV"/>
    <property type="match status" value="1"/>
</dbReference>
<comment type="function">
    <text evidence="1">May bind long-chain fatty acids, such as palmitate, and may play a role in lipid transport or fatty acid metabolism.</text>
</comment>
<gene>
    <name evidence="3" type="ORF">E5Z56_11245</name>
</gene>
<evidence type="ECO:0000256" key="2">
    <source>
        <dbReference type="ARBA" id="ARBA00023121"/>
    </source>
</evidence>
<dbReference type="PANTHER" id="PTHR33434">
    <property type="entry name" value="DEGV DOMAIN-CONTAINING PROTEIN DR_1986-RELATED"/>
    <property type="match status" value="1"/>
</dbReference>
<dbReference type="Gene3D" id="3.40.50.10170">
    <property type="match status" value="1"/>
</dbReference>
<dbReference type="SUPFAM" id="SSF82549">
    <property type="entry name" value="DAK1/DegV-like"/>
    <property type="match status" value="1"/>
</dbReference>
<evidence type="ECO:0000256" key="1">
    <source>
        <dbReference type="ARBA" id="ARBA00003238"/>
    </source>
</evidence>
<accession>A0A4P8XZE5</accession>
<dbReference type="KEGG" id="ruj:E5Z56_11245"/>
<dbReference type="AlphaFoldDB" id="A0A4P8XZE5"/>
<protein>
    <submittedName>
        <fullName evidence="3">DegV family protein</fullName>
    </submittedName>
</protein>
<evidence type="ECO:0000313" key="4">
    <source>
        <dbReference type="Proteomes" id="UP000301475"/>
    </source>
</evidence>
<dbReference type="InterPro" id="IPR043168">
    <property type="entry name" value="DegV_C"/>
</dbReference>
<name>A0A4P8XZE5_9FIRM</name>
<keyword evidence="2" id="KW-0446">Lipid-binding</keyword>
<dbReference type="Proteomes" id="UP000301475">
    <property type="component" value="Chromosome"/>
</dbReference>
<reference evidence="3 4" key="1">
    <citation type="submission" date="2019-04" db="EMBL/GenBank/DDBJ databases">
        <authorList>
            <person name="Embree M."/>
            <person name="Gaffney J.R."/>
        </authorList>
    </citation>
    <scope>NUCLEOTIDE SEQUENCE [LARGE SCALE GENOMIC DNA]</scope>
    <source>
        <strain evidence="3 4">JE7A12</strain>
    </source>
</reference>
<sequence length="289" mass="32216">MDYKLFCDSTCDLTDEIAKEQNIEIIPMQFSVDNKNYSHYLDEREMTLSDFYAALKNGANVTTAQVQYDTFANSFEPFLKEGKDIIYICFTSGMSGTYNTCKIAVEELKEKYPERKICVIDSLSASVGEGYLAYLAGVKMNEGATFEELCDYIENTKMKICHWFVVDDLDQLKKGGRIGALSAAFGKALQIKPLISVDNDGKLIAVAKIRGNMKTYSTLIDRANRDGVNLKEQTVFVAHAECPEKAEKLKEMVAPLVKEVKIVKVGPIIGSHVGQGMFALTFQGERNLS</sequence>
<dbReference type="PANTHER" id="PTHR33434:SF3">
    <property type="entry name" value="DEGV DOMAIN-CONTAINING PROTEIN YITS"/>
    <property type="match status" value="1"/>
</dbReference>
<dbReference type="InterPro" id="IPR050270">
    <property type="entry name" value="DegV_domain_contain"/>
</dbReference>
<proteinExistence type="predicted"/>
<organism evidence="3 4">
    <name type="scientific">Ruminococcus bovis</name>
    <dbReference type="NCBI Taxonomy" id="2564099"/>
    <lineage>
        <taxon>Bacteria</taxon>
        <taxon>Bacillati</taxon>
        <taxon>Bacillota</taxon>
        <taxon>Clostridia</taxon>
        <taxon>Eubacteriales</taxon>
        <taxon>Oscillospiraceae</taxon>
        <taxon>Ruminococcus</taxon>
    </lineage>
</organism>
<dbReference type="GO" id="GO:0008289">
    <property type="term" value="F:lipid binding"/>
    <property type="evidence" value="ECO:0007669"/>
    <property type="project" value="UniProtKB-KW"/>
</dbReference>